<proteinExistence type="predicted"/>
<evidence type="ECO:0000256" key="1">
    <source>
        <dbReference type="SAM" id="MobiDB-lite"/>
    </source>
</evidence>
<gene>
    <name evidence="2" type="ORF">DFH08DRAFT_828362</name>
</gene>
<accession>A0AAD6YWI4</accession>
<reference evidence="2" key="1">
    <citation type="submission" date="2023-03" db="EMBL/GenBank/DDBJ databases">
        <title>Massive genome expansion in bonnet fungi (Mycena s.s.) driven by repeated elements and novel gene families across ecological guilds.</title>
        <authorList>
            <consortium name="Lawrence Berkeley National Laboratory"/>
            <person name="Harder C.B."/>
            <person name="Miyauchi S."/>
            <person name="Viragh M."/>
            <person name="Kuo A."/>
            <person name="Thoen E."/>
            <person name="Andreopoulos B."/>
            <person name="Lu D."/>
            <person name="Skrede I."/>
            <person name="Drula E."/>
            <person name="Henrissat B."/>
            <person name="Morin E."/>
            <person name="Kohler A."/>
            <person name="Barry K."/>
            <person name="LaButti K."/>
            <person name="Morin E."/>
            <person name="Salamov A."/>
            <person name="Lipzen A."/>
            <person name="Mereny Z."/>
            <person name="Hegedus B."/>
            <person name="Baldrian P."/>
            <person name="Stursova M."/>
            <person name="Weitz H."/>
            <person name="Taylor A."/>
            <person name="Grigoriev I.V."/>
            <person name="Nagy L.G."/>
            <person name="Martin F."/>
            <person name="Kauserud H."/>
        </authorList>
    </citation>
    <scope>NUCLEOTIDE SEQUENCE</scope>
    <source>
        <strain evidence="2">CBHHK002</strain>
    </source>
</reference>
<keyword evidence="3" id="KW-1185">Reference proteome</keyword>
<dbReference type="EMBL" id="JARIHO010000162">
    <property type="protein sequence ID" value="KAJ7300547.1"/>
    <property type="molecule type" value="Genomic_DNA"/>
</dbReference>
<evidence type="ECO:0000313" key="2">
    <source>
        <dbReference type="EMBL" id="KAJ7300547.1"/>
    </source>
</evidence>
<evidence type="ECO:0000313" key="3">
    <source>
        <dbReference type="Proteomes" id="UP001218218"/>
    </source>
</evidence>
<protein>
    <submittedName>
        <fullName evidence="2">Uncharacterized protein</fullName>
    </submittedName>
</protein>
<dbReference type="Proteomes" id="UP001218218">
    <property type="component" value="Unassembled WGS sequence"/>
</dbReference>
<feature type="compositionally biased region" description="Acidic residues" evidence="1">
    <location>
        <begin position="160"/>
        <end position="171"/>
    </location>
</feature>
<comment type="caution">
    <text evidence="2">The sequence shown here is derived from an EMBL/GenBank/DDBJ whole genome shotgun (WGS) entry which is preliminary data.</text>
</comment>
<name>A0AAD6YWI4_9AGAR</name>
<feature type="region of interest" description="Disordered" evidence="1">
    <location>
        <begin position="151"/>
        <end position="171"/>
    </location>
</feature>
<dbReference type="AlphaFoldDB" id="A0AAD6YWI4"/>
<organism evidence="2 3">
    <name type="scientific">Mycena albidolilacea</name>
    <dbReference type="NCBI Taxonomy" id="1033008"/>
    <lineage>
        <taxon>Eukaryota</taxon>
        <taxon>Fungi</taxon>
        <taxon>Dikarya</taxon>
        <taxon>Basidiomycota</taxon>
        <taxon>Agaricomycotina</taxon>
        <taxon>Agaricomycetes</taxon>
        <taxon>Agaricomycetidae</taxon>
        <taxon>Agaricales</taxon>
        <taxon>Marasmiineae</taxon>
        <taxon>Mycenaceae</taxon>
        <taxon>Mycena</taxon>
    </lineage>
</organism>
<sequence>MSGRRLLQPTTLGQLGDDRISDQLSHQFDLKSVRRNDSGVESLACVGIDENWGASLINAVATLITVRQVEYVIEEWSTGVFIPAKGFYEKDVAAKCRTHLADAEKWSACNPTVVENIRRKWYRRASETLVPSTLTTTSTNIADAQEEAMRDELAGRTGDTDSEEENNIVAA</sequence>